<sequence length="319" mass="34355">MKAVIEAEAVGKTYGRGDGEVGLHRLSLELEQGRVLALLGPNGAGKTTAVRGLSTLLRFDRGNARVAGYDVSAQPKQVRQRIALVGQSAAVDEQLTAIQNLVLFARLRGLDRSAAMRRAQELTGQFGLTEAATRAVQGFSGGMRRRLDVAASMIVRPHVLFVDEPTTGLDPAARRDLWRALRSLVADGTAILLTTQYLEEADSLADDIILLDRGYAVAQGSADHLKSMVGPPVIQLHFQDEADAHRAIPLLQDVDPSATLDDTRTTITLHAEAENLTRSVQVLAGIVLPTEVTMRKPSLDEVFLTLTGHDTQAAEEKSA</sequence>
<dbReference type="GO" id="GO:0046677">
    <property type="term" value="P:response to antibiotic"/>
    <property type="evidence" value="ECO:0007669"/>
    <property type="project" value="UniProtKB-KW"/>
</dbReference>
<keyword evidence="2" id="KW-0813">Transport</keyword>
<dbReference type="InterPro" id="IPR003593">
    <property type="entry name" value="AAA+_ATPase"/>
</dbReference>
<dbReference type="AlphaFoldDB" id="A0A1M6BJD5"/>
<organism evidence="7 8">
    <name type="scientific">Tessaracoccus bendigoensis DSM 12906</name>
    <dbReference type="NCBI Taxonomy" id="1123357"/>
    <lineage>
        <taxon>Bacteria</taxon>
        <taxon>Bacillati</taxon>
        <taxon>Actinomycetota</taxon>
        <taxon>Actinomycetes</taxon>
        <taxon>Propionibacteriales</taxon>
        <taxon>Propionibacteriaceae</taxon>
        <taxon>Tessaracoccus</taxon>
    </lineage>
</organism>
<evidence type="ECO:0000313" key="7">
    <source>
        <dbReference type="EMBL" id="SHI48825.1"/>
    </source>
</evidence>
<dbReference type="GO" id="GO:0016887">
    <property type="term" value="F:ATP hydrolysis activity"/>
    <property type="evidence" value="ECO:0007669"/>
    <property type="project" value="InterPro"/>
</dbReference>
<dbReference type="Pfam" id="PF00005">
    <property type="entry name" value="ABC_tran"/>
    <property type="match status" value="1"/>
</dbReference>
<evidence type="ECO:0000256" key="2">
    <source>
        <dbReference type="ARBA" id="ARBA00022448"/>
    </source>
</evidence>
<keyword evidence="4 7" id="KW-0067">ATP-binding</keyword>
<dbReference type="PROSITE" id="PS00211">
    <property type="entry name" value="ABC_TRANSPORTER_1"/>
    <property type="match status" value="1"/>
</dbReference>
<keyword evidence="3" id="KW-0547">Nucleotide-binding</keyword>
<dbReference type="Proteomes" id="UP000184512">
    <property type="component" value="Unassembled WGS sequence"/>
</dbReference>
<protein>
    <submittedName>
        <fullName evidence="7">ABC-2 type transport system ATP-binding protein</fullName>
    </submittedName>
</protein>
<dbReference type="OrthoDB" id="9804819at2"/>
<dbReference type="SMART" id="SM00382">
    <property type="entry name" value="AAA"/>
    <property type="match status" value="1"/>
</dbReference>
<evidence type="ECO:0000256" key="3">
    <source>
        <dbReference type="ARBA" id="ARBA00022741"/>
    </source>
</evidence>
<comment type="subcellular location">
    <subcellularLocation>
        <location evidence="1">Cell membrane</location>
        <topology evidence="1">Peripheral membrane protein</topology>
    </subcellularLocation>
</comment>
<dbReference type="STRING" id="1123357.SAMN02745244_00453"/>
<reference evidence="7 8" key="1">
    <citation type="submission" date="2016-11" db="EMBL/GenBank/DDBJ databases">
        <authorList>
            <person name="Jaros S."/>
            <person name="Januszkiewicz K."/>
            <person name="Wedrychowicz H."/>
        </authorList>
    </citation>
    <scope>NUCLEOTIDE SEQUENCE [LARGE SCALE GENOMIC DNA]</scope>
    <source>
        <strain evidence="7 8">DSM 12906</strain>
    </source>
</reference>
<dbReference type="Gene3D" id="3.40.50.300">
    <property type="entry name" value="P-loop containing nucleotide triphosphate hydrolases"/>
    <property type="match status" value="1"/>
</dbReference>
<dbReference type="EMBL" id="FQZG01000007">
    <property type="protein sequence ID" value="SHI48825.1"/>
    <property type="molecule type" value="Genomic_DNA"/>
</dbReference>
<name>A0A1M6BJD5_9ACTN</name>
<evidence type="ECO:0000256" key="4">
    <source>
        <dbReference type="ARBA" id="ARBA00022840"/>
    </source>
</evidence>
<evidence type="ECO:0000313" key="8">
    <source>
        <dbReference type="Proteomes" id="UP000184512"/>
    </source>
</evidence>
<dbReference type="InterPro" id="IPR003439">
    <property type="entry name" value="ABC_transporter-like_ATP-bd"/>
</dbReference>
<accession>A0A1M6BJD5</accession>
<feature type="domain" description="ABC transporter" evidence="6">
    <location>
        <begin position="5"/>
        <end position="238"/>
    </location>
</feature>
<dbReference type="PROSITE" id="PS50893">
    <property type="entry name" value="ABC_TRANSPORTER_2"/>
    <property type="match status" value="1"/>
</dbReference>
<gene>
    <name evidence="7" type="ORF">SAMN02745244_00453</name>
</gene>
<keyword evidence="5" id="KW-0046">Antibiotic resistance</keyword>
<dbReference type="InterPro" id="IPR027417">
    <property type="entry name" value="P-loop_NTPase"/>
</dbReference>
<dbReference type="InterPro" id="IPR050763">
    <property type="entry name" value="ABC_transporter_ATP-binding"/>
</dbReference>
<dbReference type="PANTHER" id="PTHR42711:SF19">
    <property type="entry name" value="DOXORUBICIN RESISTANCE ATP-BINDING PROTEIN DRRA"/>
    <property type="match status" value="1"/>
</dbReference>
<dbReference type="GO" id="GO:0005886">
    <property type="term" value="C:plasma membrane"/>
    <property type="evidence" value="ECO:0007669"/>
    <property type="project" value="UniProtKB-SubCell"/>
</dbReference>
<proteinExistence type="predicted"/>
<dbReference type="GO" id="GO:0005524">
    <property type="term" value="F:ATP binding"/>
    <property type="evidence" value="ECO:0007669"/>
    <property type="project" value="UniProtKB-KW"/>
</dbReference>
<dbReference type="PANTHER" id="PTHR42711">
    <property type="entry name" value="ABC TRANSPORTER ATP-BINDING PROTEIN"/>
    <property type="match status" value="1"/>
</dbReference>
<evidence type="ECO:0000256" key="5">
    <source>
        <dbReference type="ARBA" id="ARBA00023251"/>
    </source>
</evidence>
<evidence type="ECO:0000259" key="6">
    <source>
        <dbReference type="PROSITE" id="PS50893"/>
    </source>
</evidence>
<evidence type="ECO:0000256" key="1">
    <source>
        <dbReference type="ARBA" id="ARBA00004202"/>
    </source>
</evidence>
<dbReference type="InterPro" id="IPR017871">
    <property type="entry name" value="ABC_transporter-like_CS"/>
</dbReference>
<keyword evidence="8" id="KW-1185">Reference proteome</keyword>
<dbReference type="RefSeq" id="WP_073185936.1">
    <property type="nucleotide sequence ID" value="NZ_FQZG01000007.1"/>
</dbReference>
<dbReference type="SUPFAM" id="SSF52540">
    <property type="entry name" value="P-loop containing nucleoside triphosphate hydrolases"/>
    <property type="match status" value="1"/>
</dbReference>